<dbReference type="EMBL" id="DS956001">
    <property type="protein sequence ID" value="EEC19182.1"/>
    <property type="molecule type" value="Genomic_DNA"/>
</dbReference>
<dbReference type="InParanoid" id="B7QK10"/>
<evidence type="ECO:0000256" key="1">
    <source>
        <dbReference type="SAM" id="MobiDB-lite"/>
    </source>
</evidence>
<dbReference type="HOGENOM" id="CLU_2485863_0_0_1"/>
<gene>
    <name evidence="2" type="ORF">IscW_ISCW013981</name>
</gene>
<proteinExistence type="predicted"/>
<organism>
    <name type="scientific">Ixodes scapularis</name>
    <name type="common">Black-legged tick</name>
    <name type="synonym">Deer tick</name>
    <dbReference type="NCBI Taxonomy" id="6945"/>
    <lineage>
        <taxon>Eukaryota</taxon>
        <taxon>Metazoa</taxon>
        <taxon>Ecdysozoa</taxon>
        <taxon>Arthropoda</taxon>
        <taxon>Chelicerata</taxon>
        <taxon>Arachnida</taxon>
        <taxon>Acari</taxon>
        <taxon>Parasitiformes</taxon>
        <taxon>Ixodida</taxon>
        <taxon>Ixodoidea</taxon>
        <taxon>Ixodidae</taxon>
        <taxon>Ixodinae</taxon>
        <taxon>Ixodes</taxon>
    </lineage>
</organism>
<feature type="compositionally biased region" description="Pro residues" evidence="1">
    <location>
        <begin position="78"/>
        <end position="87"/>
    </location>
</feature>
<keyword evidence="4" id="KW-1185">Reference proteome</keyword>
<dbReference type="EMBL" id="ABJB010868681">
    <property type="status" value="NOT_ANNOTATED_CDS"/>
    <property type="molecule type" value="Genomic_DNA"/>
</dbReference>
<dbReference type="VEuPathDB" id="VectorBase:ISCW013981"/>
<feature type="compositionally biased region" description="Pro residues" evidence="1">
    <location>
        <begin position="50"/>
        <end position="67"/>
    </location>
</feature>
<dbReference type="AlphaFoldDB" id="B7QK10"/>
<reference evidence="3" key="2">
    <citation type="submission" date="2020-05" db="UniProtKB">
        <authorList>
            <consortium name="EnsemblMetazoa"/>
        </authorList>
    </citation>
    <scope>IDENTIFICATION</scope>
    <source>
        <strain evidence="3">wikel</strain>
    </source>
</reference>
<name>B7QK10_IXOSC</name>
<dbReference type="EnsemblMetazoa" id="ISCW013981-RA">
    <property type="protein sequence ID" value="ISCW013981-PA"/>
    <property type="gene ID" value="ISCW013981"/>
</dbReference>
<protein>
    <submittedName>
        <fullName evidence="2 3">Uncharacterized protein</fullName>
    </submittedName>
</protein>
<evidence type="ECO:0000313" key="4">
    <source>
        <dbReference type="Proteomes" id="UP000001555"/>
    </source>
</evidence>
<dbReference type="PaxDb" id="6945-B7QK10"/>
<feature type="region of interest" description="Disordered" evidence="1">
    <location>
        <begin position="1"/>
        <end position="87"/>
    </location>
</feature>
<evidence type="ECO:0000313" key="3">
    <source>
        <dbReference type="EnsemblMetazoa" id="ISCW013981-PA"/>
    </source>
</evidence>
<sequence length="87" mass="9585">MFYSQNGAPSYNAFHENVFPPQIPQSSTRGEARMGKGNCYDAEMRQGPQKPLPNLAPPPAVPPPPKPANGRPRLRPFPLEPLPTLPR</sequence>
<dbReference type="VEuPathDB" id="VectorBase:ISCI013981"/>
<accession>B7QK10</accession>
<reference evidence="2 4" key="1">
    <citation type="submission" date="2008-03" db="EMBL/GenBank/DDBJ databases">
        <title>Annotation of Ixodes scapularis.</title>
        <authorList>
            <consortium name="Ixodes scapularis Genome Project Consortium"/>
            <person name="Caler E."/>
            <person name="Hannick L.I."/>
            <person name="Bidwell S."/>
            <person name="Joardar V."/>
            <person name="Thiagarajan M."/>
            <person name="Amedeo P."/>
            <person name="Galinsky K.J."/>
            <person name="Schobel S."/>
            <person name="Inman J."/>
            <person name="Hostetler J."/>
            <person name="Miller J."/>
            <person name="Hammond M."/>
            <person name="Megy K."/>
            <person name="Lawson D."/>
            <person name="Kodira C."/>
            <person name="Sutton G."/>
            <person name="Meyer J."/>
            <person name="Hill C.A."/>
            <person name="Birren B."/>
            <person name="Nene V."/>
            <person name="Collins F."/>
            <person name="Alarcon-Chaidez F."/>
            <person name="Wikel S."/>
            <person name="Strausberg R."/>
        </authorList>
    </citation>
    <scope>NUCLEOTIDE SEQUENCE [LARGE SCALE GENOMIC DNA]</scope>
    <source>
        <strain evidence="4">Wikel</strain>
        <strain evidence="2">Wikel colony</strain>
    </source>
</reference>
<dbReference type="Proteomes" id="UP000001555">
    <property type="component" value="Unassembled WGS sequence"/>
</dbReference>
<evidence type="ECO:0000313" key="2">
    <source>
        <dbReference type="EMBL" id="EEC19182.1"/>
    </source>
</evidence>